<keyword evidence="1" id="KW-0472">Membrane</keyword>
<keyword evidence="1" id="KW-1133">Transmembrane helix</keyword>
<protein>
    <submittedName>
        <fullName evidence="2">Uncharacterized protein</fullName>
    </submittedName>
</protein>
<feature type="transmembrane region" description="Helical" evidence="1">
    <location>
        <begin position="197"/>
        <end position="214"/>
    </location>
</feature>
<organism evidence="2 3">
    <name type="scientific">Solanum commersonii</name>
    <name type="common">Commerson's wild potato</name>
    <name type="synonym">Commerson's nightshade</name>
    <dbReference type="NCBI Taxonomy" id="4109"/>
    <lineage>
        <taxon>Eukaryota</taxon>
        <taxon>Viridiplantae</taxon>
        <taxon>Streptophyta</taxon>
        <taxon>Embryophyta</taxon>
        <taxon>Tracheophyta</taxon>
        <taxon>Spermatophyta</taxon>
        <taxon>Magnoliopsida</taxon>
        <taxon>eudicotyledons</taxon>
        <taxon>Gunneridae</taxon>
        <taxon>Pentapetalae</taxon>
        <taxon>asterids</taxon>
        <taxon>lamiids</taxon>
        <taxon>Solanales</taxon>
        <taxon>Solanaceae</taxon>
        <taxon>Solanoideae</taxon>
        <taxon>Solaneae</taxon>
        <taxon>Solanum</taxon>
    </lineage>
</organism>
<keyword evidence="3" id="KW-1185">Reference proteome</keyword>
<reference evidence="2 3" key="1">
    <citation type="submission" date="2020-09" db="EMBL/GenBank/DDBJ databases">
        <title>De no assembly of potato wild relative species, Solanum commersonii.</title>
        <authorList>
            <person name="Cho K."/>
        </authorList>
    </citation>
    <scope>NUCLEOTIDE SEQUENCE [LARGE SCALE GENOMIC DNA]</scope>
    <source>
        <strain evidence="2">LZ3.2</strain>
        <tissue evidence="2">Leaf</tissue>
    </source>
</reference>
<dbReference type="AlphaFoldDB" id="A0A9J6ACC8"/>
<evidence type="ECO:0000313" key="3">
    <source>
        <dbReference type="Proteomes" id="UP000824120"/>
    </source>
</evidence>
<gene>
    <name evidence="2" type="ORF">H5410_007182</name>
</gene>
<accession>A0A9J6ACC8</accession>
<evidence type="ECO:0000256" key="1">
    <source>
        <dbReference type="SAM" id="Phobius"/>
    </source>
</evidence>
<comment type="caution">
    <text evidence="2">The sequence shown here is derived from an EMBL/GenBank/DDBJ whole genome shotgun (WGS) entry which is preliminary data.</text>
</comment>
<feature type="transmembrane region" description="Helical" evidence="1">
    <location>
        <begin position="158"/>
        <end position="177"/>
    </location>
</feature>
<proteinExistence type="predicted"/>
<sequence>MLLYQHILNGSTFINGVVLSEIKHKSVTQAGDFDVVASCKACNESAVGSKHRIACPHLPLGLKFSIVVKKRAKDMTTAIGRKAAPARNVVAFRSYQSQAETLVKTYLLADPFIPYTSVFAGIFACKMVYDLCQLISSFYFRTYTTLTKIQRTEWNNRGMSTVHAIFISAVSTYFAFWSNLFSDQNPDGLLITRSSPLSTFALGVSNLLLYMMSIV</sequence>
<dbReference type="Proteomes" id="UP000824120">
    <property type="component" value="Chromosome 2"/>
</dbReference>
<dbReference type="OrthoDB" id="10266980at2759"/>
<name>A0A9J6ACC8_SOLCO</name>
<keyword evidence="1" id="KW-0812">Transmembrane</keyword>
<dbReference type="EMBL" id="JACXVP010000002">
    <property type="protein sequence ID" value="KAG5621964.1"/>
    <property type="molecule type" value="Genomic_DNA"/>
</dbReference>
<evidence type="ECO:0000313" key="2">
    <source>
        <dbReference type="EMBL" id="KAG5621964.1"/>
    </source>
</evidence>